<dbReference type="PROSITE" id="PS51257">
    <property type="entry name" value="PROKAR_LIPOPROTEIN"/>
    <property type="match status" value="1"/>
</dbReference>
<feature type="domain" description="DUF3048" evidence="3">
    <location>
        <begin position="210"/>
        <end position="322"/>
    </location>
</feature>
<name>A0ABV9A8J6_9ACTN</name>
<evidence type="ECO:0000259" key="3">
    <source>
        <dbReference type="Pfam" id="PF17479"/>
    </source>
</evidence>
<dbReference type="SUPFAM" id="SSF159774">
    <property type="entry name" value="YerB-like"/>
    <property type="match status" value="1"/>
</dbReference>
<dbReference type="InterPro" id="IPR023158">
    <property type="entry name" value="YerB-like_sf"/>
</dbReference>
<comment type="caution">
    <text evidence="4">The sequence shown here is derived from an EMBL/GenBank/DDBJ whole genome shotgun (WGS) entry which is preliminary data.</text>
</comment>
<accession>A0ABV9A8J6</accession>
<gene>
    <name evidence="4" type="ORF">ACFPA8_16685</name>
</gene>
<dbReference type="EMBL" id="JBHSFH010000007">
    <property type="protein sequence ID" value="MFC4495767.1"/>
    <property type="molecule type" value="Genomic_DNA"/>
</dbReference>
<organism evidence="4 5">
    <name type="scientific">Streptomyces ovatisporus</name>
    <dbReference type="NCBI Taxonomy" id="1128682"/>
    <lineage>
        <taxon>Bacteria</taxon>
        <taxon>Bacillati</taxon>
        <taxon>Actinomycetota</taxon>
        <taxon>Actinomycetes</taxon>
        <taxon>Kitasatosporales</taxon>
        <taxon>Streptomycetaceae</taxon>
        <taxon>Streptomyces</taxon>
    </lineage>
</organism>
<sequence length="328" mass="34893">MVWTGSRRTVLVAAGLSLLAAACDSEDRDGGGGGGGGGGEDDVKRSPFTGGRTIGKKVLAVKIDNVQAARPHTGLDQADIVYIEEVEAGLSRILAVFASRLPATLGPVRSARESDLELLRQFDNPVLAYSGVQSKLQAMVDSAPLIPLPPGRLPEAYTRGSDRPAPHNLYLRPRSALSAPVAEDAGAPKDIGFRFGAAPDGGRRTRARSVRYQAARFDFAWSAERRRWLVSMDGRQARTTGGASLGASTVVVQYVDVRDSELGDSSGAVTPYTETVGSGRALVLRDGKEYEARWNRPSATGGTTFTDSKGKRLPFARGQVWVALAPEE</sequence>
<feature type="region of interest" description="Disordered" evidence="1">
    <location>
        <begin position="26"/>
        <end position="49"/>
    </location>
</feature>
<dbReference type="InterPro" id="IPR021416">
    <property type="entry name" value="DUF3048_N"/>
</dbReference>
<evidence type="ECO:0000259" key="2">
    <source>
        <dbReference type="Pfam" id="PF11258"/>
    </source>
</evidence>
<feature type="domain" description="DUF3048" evidence="2">
    <location>
        <begin position="55"/>
        <end position="177"/>
    </location>
</feature>
<proteinExistence type="predicted"/>
<dbReference type="InterPro" id="IPR035328">
    <property type="entry name" value="DUF3048_C"/>
</dbReference>
<evidence type="ECO:0000256" key="1">
    <source>
        <dbReference type="SAM" id="MobiDB-lite"/>
    </source>
</evidence>
<dbReference type="Proteomes" id="UP001595997">
    <property type="component" value="Unassembled WGS sequence"/>
</dbReference>
<evidence type="ECO:0000313" key="5">
    <source>
        <dbReference type="Proteomes" id="UP001595997"/>
    </source>
</evidence>
<dbReference type="Pfam" id="PF11258">
    <property type="entry name" value="DUF3048"/>
    <property type="match status" value="1"/>
</dbReference>
<evidence type="ECO:0000313" key="4">
    <source>
        <dbReference type="EMBL" id="MFC4495767.1"/>
    </source>
</evidence>
<dbReference type="Pfam" id="PF17479">
    <property type="entry name" value="DUF3048_C"/>
    <property type="match status" value="1"/>
</dbReference>
<keyword evidence="5" id="KW-1185">Reference proteome</keyword>
<reference evidence="5" key="1">
    <citation type="journal article" date="2019" name="Int. J. Syst. Evol. Microbiol.">
        <title>The Global Catalogue of Microorganisms (GCM) 10K type strain sequencing project: providing services to taxonomists for standard genome sequencing and annotation.</title>
        <authorList>
            <consortium name="The Broad Institute Genomics Platform"/>
            <consortium name="The Broad Institute Genome Sequencing Center for Infectious Disease"/>
            <person name="Wu L."/>
            <person name="Ma J."/>
        </authorList>
    </citation>
    <scope>NUCLEOTIDE SEQUENCE [LARGE SCALE GENOMIC DNA]</scope>
    <source>
        <strain evidence="5">CGMCC 4.7357</strain>
    </source>
</reference>
<dbReference type="RefSeq" id="WP_386449099.1">
    <property type="nucleotide sequence ID" value="NZ_JBHSFH010000007.1"/>
</dbReference>
<protein>
    <submittedName>
        <fullName evidence="4">DUF3048 domain-containing protein</fullName>
    </submittedName>
</protein>
<dbReference type="Gene3D" id="3.50.90.10">
    <property type="entry name" value="YerB-like"/>
    <property type="match status" value="1"/>
</dbReference>